<feature type="region of interest" description="Disordered" evidence="1">
    <location>
        <begin position="1"/>
        <end position="36"/>
    </location>
</feature>
<feature type="compositionally biased region" description="Basic and acidic residues" evidence="1">
    <location>
        <begin position="23"/>
        <end position="35"/>
    </location>
</feature>
<protein>
    <submittedName>
        <fullName evidence="4">C2H2-type domain-containing protein</fullName>
    </submittedName>
</protein>
<feature type="compositionally biased region" description="Polar residues" evidence="1">
    <location>
        <begin position="7"/>
        <end position="18"/>
    </location>
</feature>
<reference evidence="2 3" key="2">
    <citation type="submission" date="2018-11" db="EMBL/GenBank/DDBJ databases">
        <authorList>
            <consortium name="Pathogen Informatics"/>
        </authorList>
    </citation>
    <scope>NUCLEOTIDE SEQUENCE [LARGE SCALE GENOMIC DNA]</scope>
    <source>
        <strain evidence="2 3">NST_G2</strain>
    </source>
</reference>
<reference evidence="4" key="1">
    <citation type="submission" date="2016-06" db="UniProtKB">
        <authorList>
            <consortium name="WormBaseParasite"/>
        </authorList>
    </citation>
    <scope>IDENTIFICATION</scope>
</reference>
<gene>
    <name evidence="2" type="ORF">SSLN_LOCUS8467</name>
</gene>
<proteinExistence type="predicted"/>
<keyword evidence="3" id="KW-1185">Reference proteome</keyword>
<accession>A0A183SW69</accession>
<dbReference type="OrthoDB" id="8117402at2759"/>
<evidence type="ECO:0000256" key="1">
    <source>
        <dbReference type="SAM" id="MobiDB-lite"/>
    </source>
</evidence>
<evidence type="ECO:0000313" key="4">
    <source>
        <dbReference type="WBParaSite" id="SSLN_0000880001-mRNA-1"/>
    </source>
</evidence>
<dbReference type="Proteomes" id="UP000275846">
    <property type="component" value="Unassembled WGS sequence"/>
</dbReference>
<dbReference type="EMBL" id="UYSU01034667">
    <property type="protein sequence ID" value="VDL94852.1"/>
    <property type="molecule type" value="Genomic_DNA"/>
</dbReference>
<evidence type="ECO:0000313" key="2">
    <source>
        <dbReference type="EMBL" id="VDL94852.1"/>
    </source>
</evidence>
<sequence>MGALSAKLSSRIHSSHGPTRSHAHPDNGIHCKADNTETTCTPSAPAIHTTTATPSTANDIPPASPNFSYPHCAHNLNSRISLVGHLRIHRTEASEPVHDAPTYSRRASLRCPHFTRKFTHRMGILGHTR</sequence>
<dbReference type="WBParaSite" id="SSLN_0000880001-mRNA-1">
    <property type="protein sequence ID" value="SSLN_0000880001-mRNA-1"/>
    <property type="gene ID" value="SSLN_0000880001"/>
</dbReference>
<organism evidence="4">
    <name type="scientific">Schistocephalus solidus</name>
    <name type="common">Tapeworm</name>
    <dbReference type="NCBI Taxonomy" id="70667"/>
    <lineage>
        <taxon>Eukaryota</taxon>
        <taxon>Metazoa</taxon>
        <taxon>Spiralia</taxon>
        <taxon>Lophotrochozoa</taxon>
        <taxon>Platyhelminthes</taxon>
        <taxon>Cestoda</taxon>
        <taxon>Eucestoda</taxon>
        <taxon>Diphyllobothriidea</taxon>
        <taxon>Diphyllobothriidae</taxon>
        <taxon>Schistocephalus</taxon>
    </lineage>
</organism>
<evidence type="ECO:0000313" key="3">
    <source>
        <dbReference type="Proteomes" id="UP000275846"/>
    </source>
</evidence>
<dbReference type="AlphaFoldDB" id="A0A183SW69"/>
<name>A0A183SW69_SCHSO</name>